<dbReference type="PANTHER" id="PTHR46268:SF6">
    <property type="entry name" value="UNIVERSAL STRESS PROTEIN UP12"/>
    <property type="match status" value="1"/>
</dbReference>
<dbReference type="Pfam" id="PF00582">
    <property type="entry name" value="Usp"/>
    <property type="match status" value="2"/>
</dbReference>
<dbReference type="Gene3D" id="3.40.50.620">
    <property type="entry name" value="HUPs"/>
    <property type="match status" value="2"/>
</dbReference>
<proteinExistence type="inferred from homology"/>
<dbReference type="InterPro" id="IPR014729">
    <property type="entry name" value="Rossmann-like_a/b/a_fold"/>
</dbReference>
<evidence type="ECO:0000313" key="3">
    <source>
        <dbReference type="EMBL" id="KDR38676.1"/>
    </source>
</evidence>
<evidence type="ECO:0000313" key="4">
    <source>
        <dbReference type="Proteomes" id="UP000027466"/>
    </source>
</evidence>
<sequence length="323" mass="34360">MNASTAGTPHRIGFHRILLCVDSTTVVAASAMLVRTLAGTGAQVQIVGVLENARAAIPLGPLADFNQNAAHARLLREVNARVAEACQLVNESGAAVFTKVVDLIADGGDAAHAIANAAQTWEADLMILGARHHRGLVRWVERAAGAPDMRIGGCTILVVPQGGETSRSARPQRILAAVDGSPASMDALRTAIGLATEPARIKVLYVIDRATRVTEHVSQGLQDAFEAEGRVALSRSMDAFAGSLSADRIEYETYLARTDRTGDDVPTAILREATRWQADLLAMGTHGRRSVARWMLGSVSARVAEFARIPLILVRQRDGKPGV</sequence>
<evidence type="ECO:0000259" key="2">
    <source>
        <dbReference type="Pfam" id="PF00582"/>
    </source>
</evidence>
<dbReference type="PANTHER" id="PTHR46268">
    <property type="entry name" value="STRESS RESPONSE PROTEIN NHAX"/>
    <property type="match status" value="1"/>
</dbReference>
<gene>
    <name evidence="3" type="ORF">BG61_38740</name>
</gene>
<reference evidence="3 4" key="1">
    <citation type="submission" date="2014-03" db="EMBL/GenBank/DDBJ databases">
        <title>Draft Genome Sequences of Four Burkholderia Strains.</title>
        <authorList>
            <person name="Liu X.Y."/>
            <person name="Li C.X."/>
            <person name="Xu J.H."/>
        </authorList>
    </citation>
    <scope>NUCLEOTIDE SEQUENCE [LARGE SCALE GENOMIC DNA]</scope>
    <source>
        <strain evidence="3 4">DSM 50014</strain>
    </source>
</reference>
<keyword evidence="4" id="KW-1185">Reference proteome</keyword>
<evidence type="ECO:0000256" key="1">
    <source>
        <dbReference type="ARBA" id="ARBA00008791"/>
    </source>
</evidence>
<feature type="domain" description="UspA" evidence="2">
    <location>
        <begin position="14"/>
        <end position="139"/>
    </location>
</feature>
<name>A0A069PN35_9BURK</name>
<dbReference type="EMBL" id="JFHC01000080">
    <property type="protein sequence ID" value="KDR38676.1"/>
    <property type="molecule type" value="Genomic_DNA"/>
</dbReference>
<organism evidence="3 4">
    <name type="scientific">Caballeronia glathei</name>
    <dbReference type="NCBI Taxonomy" id="60547"/>
    <lineage>
        <taxon>Bacteria</taxon>
        <taxon>Pseudomonadati</taxon>
        <taxon>Pseudomonadota</taxon>
        <taxon>Betaproteobacteria</taxon>
        <taxon>Burkholderiales</taxon>
        <taxon>Burkholderiaceae</taxon>
        <taxon>Caballeronia</taxon>
    </lineage>
</organism>
<feature type="domain" description="UspA" evidence="2">
    <location>
        <begin position="172"/>
        <end position="315"/>
    </location>
</feature>
<dbReference type="RefSeq" id="WP_035938849.1">
    <property type="nucleotide sequence ID" value="NZ_CADFFX010000048.1"/>
</dbReference>
<comment type="similarity">
    <text evidence="1">Belongs to the universal stress protein A family.</text>
</comment>
<dbReference type="PRINTS" id="PR01438">
    <property type="entry name" value="UNVRSLSTRESS"/>
</dbReference>
<protein>
    <submittedName>
        <fullName evidence="3">Universal stress protein UspA</fullName>
    </submittedName>
</protein>
<dbReference type="CDD" id="cd00293">
    <property type="entry name" value="USP-like"/>
    <property type="match status" value="1"/>
</dbReference>
<dbReference type="InterPro" id="IPR006016">
    <property type="entry name" value="UspA"/>
</dbReference>
<accession>A0A069PN35</accession>
<dbReference type="STRING" id="60547.GCA_000751215_06032"/>
<dbReference type="InterPro" id="IPR006015">
    <property type="entry name" value="Universal_stress_UspA"/>
</dbReference>
<comment type="caution">
    <text evidence="3">The sequence shown here is derived from an EMBL/GenBank/DDBJ whole genome shotgun (WGS) entry which is preliminary data.</text>
</comment>
<dbReference type="AlphaFoldDB" id="A0A069PN35"/>
<dbReference type="Proteomes" id="UP000027466">
    <property type="component" value="Unassembled WGS sequence"/>
</dbReference>
<dbReference type="SUPFAM" id="SSF52402">
    <property type="entry name" value="Adenine nucleotide alpha hydrolases-like"/>
    <property type="match status" value="2"/>
</dbReference>